<name>A0ABR6VVG3_9BACT</name>
<evidence type="ECO:0000313" key="4">
    <source>
        <dbReference type="Proteomes" id="UP000659698"/>
    </source>
</evidence>
<accession>A0ABR6VVG3</accession>
<keyword evidence="4" id="KW-1185">Reference proteome</keyword>
<organism evidence="3 4">
    <name type="scientific">Rufibacter sediminis</name>
    <dbReference type="NCBI Taxonomy" id="2762756"/>
    <lineage>
        <taxon>Bacteria</taxon>
        <taxon>Pseudomonadati</taxon>
        <taxon>Bacteroidota</taxon>
        <taxon>Cytophagia</taxon>
        <taxon>Cytophagales</taxon>
        <taxon>Hymenobacteraceae</taxon>
        <taxon>Rufibacter</taxon>
    </lineage>
</organism>
<evidence type="ECO:0000313" key="3">
    <source>
        <dbReference type="EMBL" id="MBC3541151.1"/>
    </source>
</evidence>
<dbReference type="SUPFAM" id="SSF52402">
    <property type="entry name" value="Adenine nucleotide alpha hydrolases-like"/>
    <property type="match status" value="2"/>
</dbReference>
<gene>
    <name evidence="3" type="ORF">H7U12_15765</name>
</gene>
<dbReference type="InterPro" id="IPR006016">
    <property type="entry name" value="UspA"/>
</dbReference>
<evidence type="ECO:0000256" key="1">
    <source>
        <dbReference type="ARBA" id="ARBA00008791"/>
    </source>
</evidence>
<evidence type="ECO:0000259" key="2">
    <source>
        <dbReference type="Pfam" id="PF00582"/>
    </source>
</evidence>
<feature type="domain" description="UspA" evidence="2">
    <location>
        <begin position="1"/>
        <end position="142"/>
    </location>
</feature>
<dbReference type="RefSeq" id="WP_186639734.1">
    <property type="nucleotide sequence ID" value="NZ_JACOAF010000037.1"/>
</dbReference>
<dbReference type="PANTHER" id="PTHR46268:SF6">
    <property type="entry name" value="UNIVERSAL STRESS PROTEIN UP12"/>
    <property type="match status" value="1"/>
</dbReference>
<proteinExistence type="inferred from homology"/>
<comment type="caution">
    <text evidence="3">The sequence shown here is derived from an EMBL/GenBank/DDBJ whole genome shotgun (WGS) entry which is preliminary data.</text>
</comment>
<dbReference type="Proteomes" id="UP000659698">
    <property type="component" value="Unassembled WGS sequence"/>
</dbReference>
<protein>
    <submittedName>
        <fullName evidence="3">Universal stress protein</fullName>
    </submittedName>
</protein>
<dbReference type="Pfam" id="PF00582">
    <property type="entry name" value="Usp"/>
    <property type="match status" value="1"/>
</dbReference>
<sequence length="292" mass="32443">MKTILVPTDFSSIAANAVQYAASLVRQKGGRLLLVHTVDFSTAVSPEGVPLIPFDAQLIEDAEEALQLMAQNLRAEHGFAFEVETFCLYGPLIPLLNEQVKTQAVDLVVMGTHGESNLLDKLMGTNASSYIKEALCPVLVIPANVPFAPVRHIAYASDFENEETVYLKQLFQLASFLGSEVNIINIKSEKQLDLVSDNQVLKSIHKHFPNNKYTIAQFQNDDIIAGLKGFVRENQMEVLAVSIQDRDWLEELFHHSITKKLALQAFVPLLALPAAPYQFQNQRTTKKTAPVI</sequence>
<reference evidence="3 4" key="1">
    <citation type="journal article" date="2019" name="Int. J. Syst. Evol. Microbiol.">
        <title>Rufibacter sediminis sp. nov., isolated from freshwater lake sediment.</title>
        <authorList>
            <person name="Qu J.H."/>
            <person name="Zhang L.J."/>
            <person name="Fu Y.H."/>
            <person name="Li H.F."/>
        </authorList>
    </citation>
    <scope>NUCLEOTIDE SEQUENCE [LARGE SCALE GENOMIC DNA]</scope>
    <source>
        <strain evidence="3 4">H-1</strain>
    </source>
</reference>
<dbReference type="PRINTS" id="PR01438">
    <property type="entry name" value="UNVRSLSTRESS"/>
</dbReference>
<comment type="similarity">
    <text evidence="1">Belongs to the universal stress protein A family.</text>
</comment>
<dbReference type="EMBL" id="JACOAF010000037">
    <property type="protein sequence ID" value="MBC3541151.1"/>
    <property type="molecule type" value="Genomic_DNA"/>
</dbReference>
<dbReference type="CDD" id="cd00293">
    <property type="entry name" value="USP-like"/>
    <property type="match status" value="1"/>
</dbReference>
<dbReference type="PANTHER" id="PTHR46268">
    <property type="entry name" value="STRESS RESPONSE PROTEIN NHAX"/>
    <property type="match status" value="1"/>
</dbReference>
<dbReference type="Gene3D" id="3.40.50.12370">
    <property type="match status" value="1"/>
</dbReference>
<dbReference type="InterPro" id="IPR006015">
    <property type="entry name" value="Universal_stress_UspA"/>
</dbReference>